<reference evidence="1 2" key="1">
    <citation type="submission" date="2014-06" db="EMBL/GenBank/DDBJ databases">
        <authorList>
            <person name="Urmite Genomes Urmite Genomes"/>
        </authorList>
    </citation>
    <scope>NUCLEOTIDE SEQUENCE [LARGE SCALE GENOMIC DNA]</scope>
</reference>
<gene>
    <name evidence="1" type="ORF">BN59_01865</name>
</gene>
<keyword evidence="2" id="KW-1185">Reference proteome</keyword>
<dbReference type="AlphaFoldDB" id="A0A078KX77"/>
<evidence type="ECO:0000313" key="2">
    <source>
        <dbReference type="Proteomes" id="UP000044071"/>
    </source>
</evidence>
<evidence type="ECO:0000313" key="1">
    <source>
        <dbReference type="EMBL" id="CDZ77581.1"/>
    </source>
</evidence>
<organism evidence="1 2">
    <name type="scientific">Legionella massiliensis</name>
    <dbReference type="NCBI Taxonomy" id="1034943"/>
    <lineage>
        <taxon>Bacteria</taxon>
        <taxon>Pseudomonadati</taxon>
        <taxon>Pseudomonadota</taxon>
        <taxon>Gammaproteobacteria</taxon>
        <taxon>Legionellales</taxon>
        <taxon>Legionellaceae</taxon>
        <taxon>Legionella</taxon>
    </lineage>
</organism>
<accession>A0A078KX77</accession>
<sequence>MLNSILEYLLSLSLFRHQERREGVRHVERRETSPECGTLLIPEIPHYVRDDEVFLPQRGWSALDDGLR</sequence>
<proteinExistence type="predicted"/>
<dbReference type="EMBL" id="CCSB01000002">
    <property type="protein sequence ID" value="CDZ77581.1"/>
    <property type="molecule type" value="Genomic_DNA"/>
</dbReference>
<dbReference type="Proteomes" id="UP000044071">
    <property type="component" value="Unassembled WGS sequence"/>
</dbReference>
<name>A0A078KX77_9GAMM</name>
<protein>
    <submittedName>
        <fullName evidence="1">Uncharacterized protein</fullName>
    </submittedName>
</protein>